<proteinExistence type="predicted"/>
<dbReference type="Pfam" id="PF07963">
    <property type="entry name" value="N_methyl"/>
    <property type="match status" value="1"/>
</dbReference>
<dbReference type="GO" id="GO:0015627">
    <property type="term" value="C:type II protein secretion system complex"/>
    <property type="evidence" value="ECO:0007669"/>
    <property type="project" value="InterPro"/>
</dbReference>
<dbReference type="InterPro" id="IPR000983">
    <property type="entry name" value="Bac_GSPG_pilin"/>
</dbReference>
<evidence type="ECO:0000313" key="4">
    <source>
        <dbReference type="Proteomes" id="UP000001693"/>
    </source>
</evidence>
<evidence type="ECO:0000256" key="1">
    <source>
        <dbReference type="ARBA" id="ARBA00022481"/>
    </source>
</evidence>
<evidence type="ECO:0008006" key="5">
    <source>
        <dbReference type="Google" id="ProtNLM"/>
    </source>
</evidence>
<dbReference type="RefSeq" id="WP_012348885.1">
    <property type="nucleotide sequence ID" value="NC_010524.1"/>
</dbReference>
<evidence type="ECO:0000256" key="2">
    <source>
        <dbReference type="SAM" id="Phobius"/>
    </source>
</evidence>
<dbReference type="STRING" id="395495.Lcho_3885"/>
<keyword evidence="4" id="KW-1185">Reference proteome</keyword>
<keyword evidence="2" id="KW-0472">Membrane</keyword>
<feature type="transmembrane region" description="Helical" evidence="2">
    <location>
        <begin position="12"/>
        <end position="34"/>
    </location>
</feature>
<dbReference type="GO" id="GO:0015628">
    <property type="term" value="P:protein secretion by the type II secretion system"/>
    <property type="evidence" value="ECO:0007669"/>
    <property type="project" value="InterPro"/>
</dbReference>
<keyword evidence="2" id="KW-1133">Transmembrane helix</keyword>
<dbReference type="SUPFAM" id="SSF54523">
    <property type="entry name" value="Pili subunits"/>
    <property type="match status" value="1"/>
</dbReference>
<dbReference type="OrthoDB" id="9790526at2"/>
<reference evidence="3 4" key="1">
    <citation type="submission" date="2008-03" db="EMBL/GenBank/DDBJ databases">
        <title>Complete sequence of Leptothrix cholodnii SP-6.</title>
        <authorList>
            <consortium name="US DOE Joint Genome Institute"/>
            <person name="Copeland A."/>
            <person name="Lucas S."/>
            <person name="Lapidus A."/>
            <person name="Glavina del Rio T."/>
            <person name="Dalin E."/>
            <person name="Tice H."/>
            <person name="Bruce D."/>
            <person name="Goodwin L."/>
            <person name="Pitluck S."/>
            <person name="Chertkov O."/>
            <person name="Brettin T."/>
            <person name="Detter J.C."/>
            <person name="Han C."/>
            <person name="Kuske C.R."/>
            <person name="Schmutz J."/>
            <person name="Larimer F."/>
            <person name="Land M."/>
            <person name="Hauser L."/>
            <person name="Kyrpides N."/>
            <person name="Lykidis A."/>
            <person name="Emerson D."/>
            <person name="Richardson P."/>
        </authorList>
    </citation>
    <scope>NUCLEOTIDE SEQUENCE [LARGE SCALE GENOMIC DNA]</scope>
    <source>
        <strain evidence="4">ATCC 51168 / LMG 8142 / SP-6</strain>
    </source>
</reference>
<evidence type="ECO:0000313" key="3">
    <source>
        <dbReference type="EMBL" id="ACB36139.1"/>
    </source>
</evidence>
<dbReference type="EMBL" id="CP001013">
    <property type="protein sequence ID" value="ACB36139.1"/>
    <property type="molecule type" value="Genomic_DNA"/>
</dbReference>
<dbReference type="KEGG" id="lch:Lcho_3885"/>
<dbReference type="InterPro" id="IPR012902">
    <property type="entry name" value="N_methyl_site"/>
</dbReference>
<organism evidence="3 4">
    <name type="scientific">Leptothrix cholodnii (strain ATCC 51168 / LMG 8142 / SP-6)</name>
    <name type="common">Leptothrix discophora (strain SP-6)</name>
    <dbReference type="NCBI Taxonomy" id="395495"/>
    <lineage>
        <taxon>Bacteria</taxon>
        <taxon>Pseudomonadati</taxon>
        <taxon>Pseudomonadota</taxon>
        <taxon>Betaproteobacteria</taxon>
        <taxon>Burkholderiales</taxon>
        <taxon>Sphaerotilaceae</taxon>
        <taxon>Leptothrix</taxon>
    </lineage>
</organism>
<dbReference type="Gene3D" id="3.30.700.10">
    <property type="entry name" value="Glycoprotein, Type 4 Pilin"/>
    <property type="match status" value="1"/>
</dbReference>
<dbReference type="eggNOG" id="COG2165">
    <property type="taxonomic scope" value="Bacteria"/>
</dbReference>
<dbReference type="PRINTS" id="PR00813">
    <property type="entry name" value="BCTERIALGSPG"/>
</dbReference>
<dbReference type="NCBIfam" id="TIGR02532">
    <property type="entry name" value="IV_pilin_GFxxxE"/>
    <property type="match status" value="1"/>
</dbReference>
<gene>
    <name evidence="3" type="ordered locus">Lcho_3885</name>
</gene>
<name>B1Y7J1_LEPCP</name>
<dbReference type="AlphaFoldDB" id="B1Y7J1"/>
<dbReference type="InterPro" id="IPR045584">
    <property type="entry name" value="Pilin-like"/>
</dbReference>
<keyword evidence="1" id="KW-0488">Methylation</keyword>
<dbReference type="HOGENOM" id="CLU_091705_7_2_4"/>
<sequence length="161" mass="17919" precursor="true">MKHRRHAPHGFTLIELLVTATIVAVLASVALPLAELSVKRGRENELRAALREIRGAIDAYKQASDDGRILKKADESGYPPNLEILVEGVEDARSPKKTRIHFLRRLPRDPLHADAQTPAAMTWGLRSYDSPHDAPREGRDVYDVHTLSSGSAINGLPYNQW</sequence>
<dbReference type="Proteomes" id="UP000001693">
    <property type="component" value="Chromosome"/>
</dbReference>
<dbReference type="PROSITE" id="PS00409">
    <property type="entry name" value="PROKAR_NTER_METHYL"/>
    <property type="match status" value="1"/>
</dbReference>
<protein>
    <recommendedName>
        <fullName evidence="5">General secretion pathway protein GspG</fullName>
    </recommendedName>
</protein>
<keyword evidence="2" id="KW-0812">Transmembrane</keyword>
<accession>B1Y7J1</accession>